<evidence type="ECO:0000313" key="7">
    <source>
        <dbReference type="Proteomes" id="UP000184192"/>
    </source>
</evidence>
<dbReference type="PANTHER" id="PTHR30097">
    <property type="entry name" value="CATION EFFLUX SYSTEM PROTEIN CUSB"/>
    <property type="match status" value="1"/>
</dbReference>
<keyword evidence="2" id="KW-0813">Transport</keyword>
<dbReference type="GeneID" id="92713731"/>
<evidence type="ECO:0000256" key="3">
    <source>
        <dbReference type="SAM" id="MobiDB-lite"/>
    </source>
</evidence>
<evidence type="ECO:0000256" key="2">
    <source>
        <dbReference type="ARBA" id="ARBA00022448"/>
    </source>
</evidence>
<dbReference type="Proteomes" id="UP000184192">
    <property type="component" value="Unassembled WGS sequence"/>
</dbReference>
<proteinExistence type="inferred from homology"/>
<sequence length="415" mass="44844">MKKFIFMGVIGLFLLGSCNSKSGDGHEGHNHETEKHDHKGCDHDHEHEGEEHNHEGEDHDHAGHDHGGEAAGGHNDEIILPPAKAQAAGVKSSVIEPGIFHQVIKTSGQVMAAQGDESVAVATVAGVVSFRGKVIEGMSVSKGTPLVTLSSKNMADGDPVERVRIAYEVSKKEYERMKALVGNKIVSEKDFAQAEQAYENARISYEAVAKNNSANGQAVTSPINGYVKSLLVKEGDYVAVGQPLVSITQNRKLFLRADVSEKYYQYLRTIGSANFCTPYNNKVYTLKDLDGRLLSYGKASGGDGGYYVPVTFEFDNKGDIVPGSFVEIFLLSSPIENVISLPHSALTEEQGSFFVYLQLDEEGYKKQLVTLGADNGENVQILSGVKAGDRVVTQGAYQVKLASATNAIPAHSHEH</sequence>
<reference evidence="7" key="1">
    <citation type="submission" date="2016-11" db="EMBL/GenBank/DDBJ databases">
        <authorList>
            <person name="Varghese N."/>
            <person name="Submissions S."/>
        </authorList>
    </citation>
    <scope>NUCLEOTIDE SEQUENCE [LARGE SCALE GENOMIC DNA]</scope>
    <source>
        <strain evidence="7">DSM 26884</strain>
    </source>
</reference>
<name>A0A1M6J0Y0_9BACE</name>
<dbReference type="PROSITE" id="PS51257">
    <property type="entry name" value="PROKAR_LIPOPROTEIN"/>
    <property type="match status" value="1"/>
</dbReference>
<dbReference type="InterPro" id="IPR058627">
    <property type="entry name" value="MdtA-like_C"/>
</dbReference>
<keyword evidence="7" id="KW-1185">Reference proteome</keyword>
<dbReference type="AlphaFoldDB" id="A0A1M6J0Y0"/>
<evidence type="ECO:0000259" key="4">
    <source>
        <dbReference type="Pfam" id="PF25893"/>
    </source>
</evidence>
<feature type="region of interest" description="Disordered" evidence="3">
    <location>
        <begin position="22"/>
        <end position="76"/>
    </location>
</feature>
<dbReference type="Gene3D" id="2.40.50.100">
    <property type="match status" value="1"/>
</dbReference>
<dbReference type="InterPro" id="IPR058648">
    <property type="entry name" value="HH_CzcB-like"/>
</dbReference>
<dbReference type="GO" id="GO:0060003">
    <property type="term" value="P:copper ion export"/>
    <property type="evidence" value="ECO:0007669"/>
    <property type="project" value="TreeGrafter"/>
</dbReference>
<feature type="domain" description="CzcB-like alpha-helical hairpin" evidence="4">
    <location>
        <begin position="168"/>
        <end position="208"/>
    </location>
</feature>
<dbReference type="RefSeq" id="WP_073314419.1">
    <property type="nucleotide sequence ID" value="NZ_CAMTFU010000011.1"/>
</dbReference>
<evidence type="ECO:0000259" key="5">
    <source>
        <dbReference type="Pfam" id="PF25967"/>
    </source>
</evidence>
<dbReference type="Gene3D" id="2.40.420.20">
    <property type="match status" value="1"/>
</dbReference>
<organism evidence="6 7">
    <name type="scientific">Bacteroides stercorirosoris</name>
    <dbReference type="NCBI Taxonomy" id="871324"/>
    <lineage>
        <taxon>Bacteria</taxon>
        <taxon>Pseudomonadati</taxon>
        <taxon>Bacteroidota</taxon>
        <taxon>Bacteroidia</taxon>
        <taxon>Bacteroidales</taxon>
        <taxon>Bacteroidaceae</taxon>
        <taxon>Bacteroides</taxon>
    </lineage>
</organism>
<evidence type="ECO:0000256" key="1">
    <source>
        <dbReference type="ARBA" id="ARBA00009477"/>
    </source>
</evidence>
<gene>
    <name evidence="6" type="ORF">SAMN05444350_12615</name>
</gene>
<dbReference type="InterPro" id="IPR051909">
    <property type="entry name" value="MFP_Cation_Efflux"/>
</dbReference>
<feature type="domain" description="Multidrug resistance protein MdtA-like C-terminal permuted SH3" evidence="5">
    <location>
        <begin position="337"/>
        <end position="396"/>
    </location>
</feature>
<dbReference type="GO" id="GO:0015679">
    <property type="term" value="P:plasma membrane copper ion transport"/>
    <property type="evidence" value="ECO:0007669"/>
    <property type="project" value="TreeGrafter"/>
</dbReference>
<accession>A0A1M6J0Y0</accession>
<dbReference type="SUPFAM" id="SSF111369">
    <property type="entry name" value="HlyD-like secretion proteins"/>
    <property type="match status" value="1"/>
</dbReference>
<dbReference type="Pfam" id="PF25967">
    <property type="entry name" value="RND-MFP_C"/>
    <property type="match status" value="1"/>
</dbReference>
<dbReference type="GO" id="GO:0030313">
    <property type="term" value="C:cell envelope"/>
    <property type="evidence" value="ECO:0007669"/>
    <property type="project" value="TreeGrafter"/>
</dbReference>
<dbReference type="eggNOG" id="COG0845">
    <property type="taxonomic scope" value="Bacteria"/>
</dbReference>
<dbReference type="InterPro" id="IPR006143">
    <property type="entry name" value="RND_pump_MFP"/>
</dbReference>
<comment type="similarity">
    <text evidence="1">Belongs to the membrane fusion protein (MFP) (TC 8.A.1) family.</text>
</comment>
<dbReference type="Pfam" id="PF25893">
    <property type="entry name" value="HH_CzcB"/>
    <property type="match status" value="1"/>
</dbReference>
<dbReference type="Gene3D" id="1.10.287.470">
    <property type="entry name" value="Helix hairpin bin"/>
    <property type="match status" value="1"/>
</dbReference>
<dbReference type="PANTHER" id="PTHR30097:SF4">
    <property type="entry name" value="SLR6042 PROTEIN"/>
    <property type="match status" value="1"/>
</dbReference>
<feature type="compositionally biased region" description="Basic and acidic residues" evidence="3">
    <location>
        <begin position="23"/>
        <end position="68"/>
    </location>
</feature>
<dbReference type="GO" id="GO:0016020">
    <property type="term" value="C:membrane"/>
    <property type="evidence" value="ECO:0007669"/>
    <property type="project" value="InterPro"/>
</dbReference>
<evidence type="ECO:0000313" key="6">
    <source>
        <dbReference type="EMBL" id="SHJ40353.1"/>
    </source>
</evidence>
<protein>
    <submittedName>
        <fullName evidence="6">RND family efflux transporter, MFP subunit</fullName>
    </submittedName>
</protein>
<dbReference type="GO" id="GO:0022857">
    <property type="term" value="F:transmembrane transporter activity"/>
    <property type="evidence" value="ECO:0007669"/>
    <property type="project" value="InterPro"/>
</dbReference>
<dbReference type="EMBL" id="FQZN01000026">
    <property type="protein sequence ID" value="SHJ40353.1"/>
    <property type="molecule type" value="Genomic_DNA"/>
</dbReference>
<dbReference type="NCBIfam" id="TIGR01730">
    <property type="entry name" value="RND_mfp"/>
    <property type="match status" value="1"/>
</dbReference>